<dbReference type="Gene3D" id="1.20.120.530">
    <property type="entry name" value="GntR ligand-binding domain-like"/>
    <property type="match status" value="1"/>
</dbReference>
<dbReference type="InterPro" id="IPR036388">
    <property type="entry name" value="WH-like_DNA-bd_sf"/>
</dbReference>
<evidence type="ECO:0000256" key="1">
    <source>
        <dbReference type="ARBA" id="ARBA00023015"/>
    </source>
</evidence>
<evidence type="ECO:0000256" key="2">
    <source>
        <dbReference type="ARBA" id="ARBA00023125"/>
    </source>
</evidence>
<dbReference type="SUPFAM" id="SSF48008">
    <property type="entry name" value="GntR ligand-binding domain-like"/>
    <property type="match status" value="1"/>
</dbReference>
<evidence type="ECO:0000313" key="6">
    <source>
        <dbReference type="Proteomes" id="UP000307874"/>
    </source>
</evidence>
<dbReference type="InterPro" id="IPR008920">
    <property type="entry name" value="TF_FadR/GntR_C"/>
</dbReference>
<keyword evidence="2" id="KW-0238">DNA-binding</keyword>
<dbReference type="GO" id="GO:0003700">
    <property type="term" value="F:DNA-binding transcription factor activity"/>
    <property type="evidence" value="ECO:0007669"/>
    <property type="project" value="InterPro"/>
</dbReference>
<keyword evidence="1" id="KW-0805">Transcription regulation</keyword>
<dbReference type="AlphaFoldDB" id="A0A5C4JW30"/>
<name>A0A5C4JW30_9HYPH</name>
<dbReference type="InterPro" id="IPR036390">
    <property type="entry name" value="WH_DNA-bd_sf"/>
</dbReference>
<dbReference type="Proteomes" id="UP000307874">
    <property type="component" value="Unassembled WGS sequence"/>
</dbReference>
<dbReference type="RefSeq" id="WP_138746475.1">
    <property type="nucleotide sequence ID" value="NZ_VCLB01000001.1"/>
</dbReference>
<keyword evidence="6" id="KW-1185">Reference proteome</keyword>
<reference evidence="5 6" key="1">
    <citation type="submission" date="2019-06" db="EMBL/GenBank/DDBJ databases">
        <title>Martelella lutilitoris sp. nov., isolated from a tidal mudflat.</title>
        <authorList>
            <person name="Kim Y.-J."/>
        </authorList>
    </citation>
    <scope>NUCLEOTIDE SEQUENCE [LARGE SCALE GENOMIC DNA]</scope>
    <source>
        <strain evidence="5 6">GH2-6</strain>
    </source>
</reference>
<dbReference type="InterPro" id="IPR000524">
    <property type="entry name" value="Tscrpt_reg_HTH_GntR"/>
</dbReference>
<gene>
    <name evidence="5" type="ORF">FF124_00225</name>
</gene>
<organism evidence="5 6">
    <name type="scientific">Martelella lutilitoris</name>
    <dbReference type="NCBI Taxonomy" id="2583532"/>
    <lineage>
        <taxon>Bacteria</taxon>
        <taxon>Pseudomonadati</taxon>
        <taxon>Pseudomonadota</taxon>
        <taxon>Alphaproteobacteria</taxon>
        <taxon>Hyphomicrobiales</taxon>
        <taxon>Aurantimonadaceae</taxon>
        <taxon>Martelella</taxon>
    </lineage>
</organism>
<dbReference type="EMBL" id="VCLB01000001">
    <property type="protein sequence ID" value="TNB49430.1"/>
    <property type="molecule type" value="Genomic_DNA"/>
</dbReference>
<dbReference type="PANTHER" id="PTHR43537">
    <property type="entry name" value="TRANSCRIPTIONAL REGULATOR, GNTR FAMILY"/>
    <property type="match status" value="1"/>
</dbReference>
<dbReference type="CDD" id="cd07377">
    <property type="entry name" value="WHTH_GntR"/>
    <property type="match status" value="1"/>
</dbReference>
<protein>
    <submittedName>
        <fullName evidence="5">GntR family transcriptional regulator</fullName>
    </submittedName>
</protein>
<evidence type="ECO:0000259" key="4">
    <source>
        <dbReference type="PROSITE" id="PS50949"/>
    </source>
</evidence>
<proteinExistence type="predicted"/>
<dbReference type="InterPro" id="IPR011711">
    <property type="entry name" value="GntR_C"/>
</dbReference>
<keyword evidence="3" id="KW-0804">Transcription</keyword>
<dbReference type="Gene3D" id="1.10.10.10">
    <property type="entry name" value="Winged helix-like DNA-binding domain superfamily/Winged helix DNA-binding domain"/>
    <property type="match status" value="1"/>
</dbReference>
<sequence length="222" mass="25439">MSEEDIIEAPTGRDRLEQIHDIIRERICMLDYPPGEKLSETALAEEFGMSRTPLRRVLARLEDEGLLQSVHGVGTIVTVVDLDELAQVYRLRMELMVLTTRLDPAELTPQLIDAFRVMNARAEALRRNPSPRDFAVLDRDMLLQLLQLTENMALREASERLYFRTARIWLQAITASDIDLEHEAEIYCRETADILTALENGNLDAVGHMRRAHISMSLARMR</sequence>
<dbReference type="GO" id="GO:0003677">
    <property type="term" value="F:DNA binding"/>
    <property type="evidence" value="ECO:0007669"/>
    <property type="project" value="UniProtKB-KW"/>
</dbReference>
<dbReference type="PANTHER" id="PTHR43537:SF5">
    <property type="entry name" value="UXU OPERON TRANSCRIPTIONAL REGULATOR"/>
    <property type="match status" value="1"/>
</dbReference>
<dbReference type="PRINTS" id="PR00035">
    <property type="entry name" value="HTHGNTR"/>
</dbReference>
<dbReference type="PROSITE" id="PS50949">
    <property type="entry name" value="HTH_GNTR"/>
    <property type="match status" value="1"/>
</dbReference>
<comment type="caution">
    <text evidence="5">The sequence shown here is derived from an EMBL/GenBank/DDBJ whole genome shotgun (WGS) entry which is preliminary data.</text>
</comment>
<evidence type="ECO:0000256" key="3">
    <source>
        <dbReference type="ARBA" id="ARBA00023163"/>
    </source>
</evidence>
<dbReference type="Pfam" id="PF07729">
    <property type="entry name" value="FCD"/>
    <property type="match status" value="1"/>
</dbReference>
<accession>A0A5C4JW30</accession>
<dbReference type="OrthoDB" id="9788098at2"/>
<dbReference type="SMART" id="SM00345">
    <property type="entry name" value="HTH_GNTR"/>
    <property type="match status" value="1"/>
</dbReference>
<dbReference type="Pfam" id="PF00392">
    <property type="entry name" value="GntR"/>
    <property type="match status" value="1"/>
</dbReference>
<dbReference type="SUPFAM" id="SSF46785">
    <property type="entry name" value="Winged helix' DNA-binding domain"/>
    <property type="match status" value="1"/>
</dbReference>
<feature type="domain" description="HTH gntR-type" evidence="4">
    <location>
        <begin position="13"/>
        <end position="80"/>
    </location>
</feature>
<evidence type="ECO:0000313" key="5">
    <source>
        <dbReference type="EMBL" id="TNB49430.1"/>
    </source>
</evidence>